<accession>A0A7U2I1D5</accession>
<protein>
    <submittedName>
        <fullName evidence="1">Uncharacterized protein</fullName>
    </submittedName>
</protein>
<name>A0A7U2I1D5_PHANO</name>
<proteinExistence type="predicted"/>
<keyword evidence="2" id="KW-1185">Reference proteome</keyword>
<dbReference type="VEuPathDB" id="FungiDB:JI435_300740"/>
<sequence>MMWRCESFLCCETQSHPTIVAQHYCVVNNSPNSFPSLRPVQRPKHLTLPPIMAAPSKASCRCTNTQLTSVLDNPNPQRLSTLSCHCRQAGLNRAVALLARTVCTWKSPTLLRHQ</sequence>
<evidence type="ECO:0000313" key="1">
    <source>
        <dbReference type="EMBL" id="QRC96211.1"/>
    </source>
</evidence>
<dbReference type="Proteomes" id="UP000663193">
    <property type="component" value="Chromosome 6"/>
</dbReference>
<organism evidence="1 2">
    <name type="scientific">Phaeosphaeria nodorum (strain SN15 / ATCC MYA-4574 / FGSC 10173)</name>
    <name type="common">Glume blotch fungus</name>
    <name type="synonym">Parastagonospora nodorum</name>
    <dbReference type="NCBI Taxonomy" id="321614"/>
    <lineage>
        <taxon>Eukaryota</taxon>
        <taxon>Fungi</taxon>
        <taxon>Dikarya</taxon>
        <taxon>Ascomycota</taxon>
        <taxon>Pezizomycotina</taxon>
        <taxon>Dothideomycetes</taxon>
        <taxon>Pleosporomycetidae</taxon>
        <taxon>Pleosporales</taxon>
        <taxon>Pleosporineae</taxon>
        <taxon>Phaeosphaeriaceae</taxon>
        <taxon>Parastagonospora</taxon>
    </lineage>
</organism>
<dbReference type="EMBL" id="CP069028">
    <property type="protein sequence ID" value="QRC96210.1"/>
    <property type="molecule type" value="Genomic_DNA"/>
</dbReference>
<gene>
    <name evidence="1" type="ORF">JI435_300740</name>
</gene>
<evidence type="ECO:0000313" key="2">
    <source>
        <dbReference type="Proteomes" id="UP000663193"/>
    </source>
</evidence>
<reference evidence="2" key="1">
    <citation type="journal article" date="2021" name="BMC Genomics">
        <title>Chromosome-level genome assembly and manually-curated proteome of model necrotroph Parastagonospora nodorum Sn15 reveals a genome-wide trove of candidate effector homologs, and redundancy of virulence-related functions within an accessory chromosome.</title>
        <authorList>
            <person name="Bertazzoni S."/>
            <person name="Jones D.A.B."/>
            <person name="Phan H.T."/>
            <person name="Tan K.-C."/>
            <person name="Hane J.K."/>
        </authorList>
    </citation>
    <scope>NUCLEOTIDE SEQUENCE [LARGE SCALE GENOMIC DNA]</scope>
    <source>
        <strain evidence="2">SN15 / ATCC MYA-4574 / FGSC 10173)</strain>
    </source>
</reference>
<dbReference type="AlphaFoldDB" id="A0A7U2I1D5"/>
<reference evidence="1" key="2">
    <citation type="submission" date="2021-01" db="EMBL/GenBank/DDBJ databases">
        <title>Chromosome-level genome assembly and manually-curated proteome of model necrotroph Parastagonospora nodorum Sn15 reveals a genome-wide trove of effector-like homologs, and redundancy of virulence-related functions within an accessory chromosome.</title>
        <authorList>
            <person name="Bertazzoni S."/>
            <person name="Jones D.A.B."/>
            <person name="Phan H.T."/>
            <person name="Tan K.-C."/>
            <person name="Hane J."/>
        </authorList>
    </citation>
    <scope>NUCLEOTIDE SEQUENCE</scope>
    <source>
        <strain evidence="1">SN15</strain>
    </source>
</reference>
<dbReference type="EMBL" id="CP069028">
    <property type="protein sequence ID" value="QRC96211.1"/>
    <property type="molecule type" value="Genomic_DNA"/>
</dbReference>